<dbReference type="PROSITE" id="PS50176">
    <property type="entry name" value="ARM_REPEAT"/>
    <property type="match status" value="1"/>
</dbReference>
<gene>
    <name evidence="7" type="ORF">NLI96_g3714</name>
</gene>
<keyword evidence="4" id="KW-0677">Repeat</keyword>
<evidence type="ECO:0000256" key="1">
    <source>
        <dbReference type="ARBA" id="ARBA00004123"/>
    </source>
</evidence>
<keyword evidence="3" id="KW-0963">Cytoplasm</keyword>
<proteinExistence type="predicted"/>
<evidence type="ECO:0000256" key="6">
    <source>
        <dbReference type="PROSITE-ProRule" id="PRU00259"/>
    </source>
</evidence>
<dbReference type="GO" id="GO:0043161">
    <property type="term" value="P:proteasome-mediated ubiquitin-dependent protein catabolic process"/>
    <property type="evidence" value="ECO:0007669"/>
    <property type="project" value="TreeGrafter"/>
</dbReference>
<name>A0AAD5V6G7_9APHY</name>
<comment type="caution">
    <text evidence="7">The sequence shown here is derived from an EMBL/GenBank/DDBJ whole genome shotgun (WGS) entry which is preliminary data.</text>
</comment>
<feature type="repeat" description="ARM" evidence="6">
    <location>
        <begin position="480"/>
        <end position="536"/>
    </location>
</feature>
<comment type="subcellular location">
    <subcellularLocation>
        <location evidence="2">Cytoplasm</location>
    </subcellularLocation>
    <subcellularLocation>
        <location evidence="1">Nucleus</location>
    </subcellularLocation>
</comment>
<dbReference type="EMBL" id="JANAWD010000099">
    <property type="protein sequence ID" value="KAJ3487187.1"/>
    <property type="molecule type" value="Genomic_DNA"/>
</dbReference>
<dbReference type="InterPro" id="IPR038739">
    <property type="entry name" value="ARMC8/Vid28"/>
</dbReference>
<dbReference type="SUPFAM" id="SSF48371">
    <property type="entry name" value="ARM repeat"/>
    <property type="match status" value="2"/>
</dbReference>
<dbReference type="GO" id="GO:0034657">
    <property type="term" value="C:GID complex"/>
    <property type="evidence" value="ECO:0007669"/>
    <property type="project" value="TreeGrafter"/>
</dbReference>
<dbReference type="Proteomes" id="UP001212997">
    <property type="component" value="Unassembled WGS sequence"/>
</dbReference>
<protein>
    <recommendedName>
        <fullName evidence="9">Armadillo repeat-containing protein 8</fullName>
    </recommendedName>
</protein>
<reference evidence="7" key="1">
    <citation type="submission" date="2022-07" db="EMBL/GenBank/DDBJ databases">
        <title>Genome Sequence of Physisporinus lineatus.</title>
        <authorList>
            <person name="Buettner E."/>
        </authorList>
    </citation>
    <scope>NUCLEOTIDE SEQUENCE</scope>
    <source>
        <strain evidence="7">VT162</strain>
    </source>
</reference>
<dbReference type="Gene3D" id="1.25.10.10">
    <property type="entry name" value="Leucine-rich Repeat Variant"/>
    <property type="match status" value="3"/>
</dbReference>
<dbReference type="AlphaFoldDB" id="A0AAD5V6G7"/>
<dbReference type="PANTHER" id="PTHR15651:SF7">
    <property type="entry name" value="ARMADILLO REPEAT-CONTAINING PROTEIN 8"/>
    <property type="match status" value="1"/>
</dbReference>
<dbReference type="GO" id="GO:0005634">
    <property type="term" value="C:nucleus"/>
    <property type="evidence" value="ECO:0007669"/>
    <property type="project" value="UniProtKB-SubCell"/>
</dbReference>
<evidence type="ECO:0000313" key="7">
    <source>
        <dbReference type="EMBL" id="KAJ3487187.1"/>
    </source>
</evidence>
<evidence type="ECO:0000256" key="3">
    <source>
        <dbReference type="ARBA" id="ARBA00022490"/>
    </source>
</evidence>
<sequence length="693" mass="75548">MVTLTVNLLVDCINNPTPYLESSHDSSDDIRTEAAHVLSSLSYGSADALKSLLQANAHQAFLYAISTFRPNESNTLRAAFSRALRAISVAIAETVGPSQWGIGLQEHPEDVQNEARMALDFLFEIRALDIFLPLLEDPSPQVNTSIAQLLSSTVRTEYHRLSVSEWLPPHERNKEVKGKRGWEKAGPANSPARQGGWVVRRLVILISRRDVKVQEAALSALASISKDNATVAAKLVGAPYDKLPVLSTVLSLCKSRVIDLQLAACLCATSIVRAGIPPYSLMADPTPAMPIIHVTSALIGSTTESVQTRTRACFILFQLVSDDKDLCQLAYERGSLSKLADAVKSITPSDATEGWDEDEPDSISNLREAAFTTISSLSLFDNDIRSTVTDTLHLIPYIQASLTHHNAGVRYAATQCVRALSRAVSVVRTNIMDTGLGMDVYHKVFCRDGEDRRVLFAASAVICNLLTECSPLRPTLVEQGVVDRLVRLLQSAEPELRLNALLMVDDDPGIQEQAFHVLRHIADDDEGIDMIFREMGADILLQSLSGALESENDDLLRQGVCVLANLANSQSHHLPILSNPRILSSLRACLVDSKVDIRRPAAACVLELIRSNPRSHREIREAGIESTLRNMCDFGGSGGMSRSLSGGSVTGGIAAAGSPTARLFHMGAEDDREVKEKVRDALHWLDRHSHDIG</sequence>
<evidence type="ECO:0000313" key="8">
    <source>
        <dbReference type="Proteomes" id="UP001212997"/>
    </source>
</evidence>
<dbReference type="InterPro" id="IPR016024">
    <property type="entry name" value="ARM-type_fold"/>
</dbReference>
<dbReference type="Pfam" id="PF00514">
    <property type="entry name" value="Arm"/>
    <property type="match status" value="1"/>
</dbReference>
<dbReference type="SMART" id="SM00185">
    <property type="entry name" value="ARM"/>
    <property type="match status" value="4"/>
</dbReference>
<evidence type="ECO:0000256" key="5">
    <source>
        <dbReference type="ARBA" id="ARBA00023242"/>
    </source>
</evidence>
<evidence type="ECO:0000256" key="2">
    <source>
        <dbReference type="ARBA" id="ARBA00004496"/>
    </source>
</evidence>
<dbReference type="PANTHER" id="PTHR15651">
    <property type="entry name" value="ARMADILLO REPEAT-CONTAINING PROTEIN 8"/>
    <property type="match status" value="1"/>
</dbReference>
<evidence type="ECO:0000256" key="4">
    <source>
        <dbReference type="ARBA" id="ARBA00022737"/>
    </source>
</evidence>
<accession>A0AAD5V6G7</accession>
<keyword evidence="8" id="KW-1185">Reference proteome</keyword>
<dbReference type="InterPro" id="IPR000225">
    <property type="entry name" value="Armadillo"/>
</dbReference>
<keyword evidence="5" id="KW-0539">Nucleus</keyword>
<evidence type="ECO:0008006" key="9">
    <source>
        <dbReference type="Google" id="ProtNLM"/>
    </source>
</evidence>
<dbReference type="InterPro" id="IPR011989">
    <property type="entry name" value="ARM-like"/>
</dbReference>
<dbReference type="GO" id="GO:0005737">
    <property type="term" value="C:cytoplasm"/>
    <property type="evidence" value="ECO:0007669"/>
    <property type="project" value="UniProtKB-SubCell"/>
</dbReference>
<organism evidence="7 8">
    <name type="scientific">Meripilus lineatus</name>
    <dbReference type="NCBI Taxonomy" id="2056292"/>
    <lineage>
        <taxon>Eukaryota</taxon>
        <taxon>Fungi</taxon>
        <taxon>Dikarya</taxon>
        <taxon>Basidiomycota</taxon>
        <taxon>Agaricomycotina</taxon>
        <taxon>Agaricomycetes</taxon>
        <taxon>Polyporales</taxon>
        <taxon>Meripilaceae</taxon>
        <taxon>Meripilus</taxon>
    </lineage>
</organism>